<reference evidence="2 3" key="1">
    <citation type="journal article" date="2017" name="Gigascience">
        <title>Draft genome of the honey bee ectoparasitic mite, Tropilaelaps mercedesae, is shaped by the parasitic life history.</title>
        <authorList>
            <person name="Dong X."/>
            <person name="Armstrong S.D."/>
            <person name="Xia D."/>
            <person name="Makepeace B.L."/>
            <person name="Darby A.C."/>
            <person name="Kadowaki T."/>
        </authorList>
    </citation>
    <scope>NUCLEOTIDE SEQUENCE [LARGE SCALE GENOMIC DNA]</scope>
    <source>
        <strain evidence="2">Wuxi-XJTLU</strain>
    </source>
</reference>
<dbReference type="Proteomes" id="UP000192247">
    <property type="component" value="Unassembled WGS sequence"/>
</dbReference>
<dbReference type="PROSITE" id="PS50835">
    <property type="entry name" value="IG_LIKE"/>
    <property type="match status" value="1"/>
</dbReference>
<feature type="domain" description="Ig-like" evidence="1">
    <location>
        <begin position="42"/>
        <end position="109"/>
    </location>
</feature>
<organism evidence="2 3">
    <name type="scientific">Tropilaelaps mercedesae</name>
    <dbReference type="NCBI Taxonomy" id="418985"/>
    <lineage>
        <taxon>Eukaryota</taxon>
        <taxon>Metazoa</taxon>
        <taxon>Ecdysozoa</taxon>
        <taxon>Arthropoda</taxon>
        <taxon>Chelicerata</taxon>
        <taxon>Arachnida</taxon>
        <taxon>Acari</taxon>
        <taxon>Parasitiformes</taxon>
        <taxon>Mesostigmata</taxon>
        <taxon>Gamasina</taxon>
        <taxon>Dermanyssoidea</taxon>
        <taxon>Laelapidae</taxon>
        <taxon>Tropilaelaps</taxon>
    </lineage>
</organism>
<proteinExistence type="predicted"/>
<dbReference type="AlphaFoldDB" id="A0A1V9X3L2"/>
<evidence type="ECO:0000313" key="2">
    <source>
        <dbReference type="EMBL" id="OQR68074.1"/>
    </source>
</evidence>
<sequence length="109" mass="12301">MSVFHRCSAVERRKMAPSSSGTTGIIPWTVLVLLLPIWLVSPSLAAGLTFAREPESELIENGRVRFMCEPKDELQKFVEVRWFRNEAELTARSKNVINVSNALLVEKSN</sequence>
<dbReference type="EMBL" id="MNPL01026251">
    <property type="protein sequence ID" value="OQR68074.1"/>
    <property type="molecule type" value="Genomic_DNA"/>
</dbReference>
<evidence type="ECO:0000313" key="3">
    <source>
        <dbReference type="Proteomes" id="UP000192247"/>
    </source>
</evidence>
<protein>
    <submittedName>
        <fullName evidence="2">Contactin-5-like</fullName>
    </submittedName>
</protein>
<comment type="caution">
    <text evidence="2">The sequence shown here is derived from an EMBL/GenBank/DDBJ whole genome shotgun (WGS) entry which is preliminary data.</text>
</comment>
<accession>A0A1V9X3L2</accession>
<evidence type="ECO:0000259" key="1">
    <source>
        <dbReference type="PROSITE" id="PS50835"/>
    </source>
</evidence>
<dbReference type="InterPro" id="IPR007110">
    <property type="entry name" value="Ig-like_dom"/>
</dbReference>
<dbReference type="InterPro" id="IPR013783">
    <property type="entry name" value="Ig-like_fold"/>
</dbReference>
<gene>
    <name evidence="2" type="ORF">BIW11_13135</name>
</gene>
<dbReference type="Gene3D" id="2.60.40.10">
    <property type="entry name" value="Immunoglobulins"/>
    <property type="match status" value="1"/>
</dbReference>
<name>A0A1V9X3L2_9ACAR</name>
<dbReference type="InParanoid" id="A0A1V9X3L2"/>
<keyword evidence="3" id="KW-1185">Reference proteome</keyword>